<reference evidence="2 3" key="1">
    <citation type="submission" date="2019-02" db="EMBL/GenBank/DDBJ databases">
        <title>Halieaceae_genomes.</title>
        <authorList>
            <person name="Li S.-H."/>
        </authorList>
    </citation>
    <scope>NUCLEOTIDE SEQUENCE [LARGE SCALE GENOMIC DNA]</scope>
    <source>
        <strain evidence="2 3">JH123</strain>
    </source>
</reference>
<gene>
    <name evidence="2" type="ORF">E0F26_04455</name>
</gene>
<keyword evidence="1" id="KW-0812">Transmembrane</keyword>
<feature type="transmembrane region" description="Helical" evidence="1">
    <location>
        <begin position="20"/>
        <end position="46"/>
    </location>
</feature>
<feature type="transmembrane region" description="Helical" evidence="1">
    <location>
        <begin position="84"/>
        <end position="104"/>
    </location>
</feature>
<name>A0ABY6Q435_9GAMM</name>
<feature type="transmembrane region" description="Helical" evidence="1">
    <location>
        <begin position="116"/>
        <end position="135"/>
    </location>
</feature>
<keyword evidence="3" id="KW-1185">Reference proteome</keyword>
<evidence type="ECO:0000313" key="3">
    <source>
        <dbReference type="Proteomes" id="UP001317963"/>
    </source>
</evidence>
<evidence type="ECO:0000256" key="1">
    <source>
        <dbReference type="SAM" id="Phobius"/>
    </source>
</evidence>
<evidence type="ECO:0000313" key="2">
    <source>
        <dbReference type="EMBL" id="UZP74037.1"/>
    </source>
</evidence>
<sequence length="140" mass="15431">MTNISESSSLQQDLRRTMRLLFVCTAAWVATTAVAAFGPSSLWAYSVSESQVAILVNVVAGILMLFAFYKHLLSMDELQRKTHLEAMALSLGVTMIFTVAYVSFETANLLANARPSNILFVMGITYFGAVVVLWLKRTAE</sequence>
<dbReference type="RefSeq" id="WP_279242845.1">
    <property type="nucleotide sequence ID" value="NZ_CP036501.1"/>
</dbReference>
<accession>A0ABY6Q435</accession>
<dbReference type="EMBL" id="CP036501">
    <property type="protein sequence ID" value="UZP74037.1"/>
    <property type="molecule type" value="Genomic_DNA"/>
</dbReference>
<feature type="transmembrane region" description="Helical" evidence="1">
    <location>
        <begin position="52"/>
        <end position="72"/>
    </location>
</feature>
<protein>
    <submittedName>
        <fullName evidence="2">Uncharacterized protein</fullName>
    </submittedName>
</protein>
<proteinExistence type="predicted"/>
<keyword evidence="1" id="KW-1133">Transmembrane helix</keyword>
<organism evidence="2 3">
    <name type="scientific">Candidatus Paraluminiphilus aquimaris</name>
    <dbReference type="NCBI Taxonomy" id="2518994"/>
    <lineage>
        <taxon>Bacteria</taxon>
        <taxon>Pseudomonadati</taxon>
        <taxon>Pseudomonadota</taxon>
        <taxon>Gammaproteobacteria</taxon>
        <taxon>Cellvibrionales</taxon>
        <taxon>Halieaceae</taxon>
        <taxon>Candidatus Paraluminiphilus</taxon>
    </lineage>
</organism>
<dbReference type="Proteomes" id="UP001317963">
    <property type="component" value="Chromosome"/>
</dbReference>
<keyword evidence="1" id="KW-0472">Membrane</keyword>